<dbReference type="PROSITE" id="PS50972">
    <property type="entry name" value="PTERIN_BINDING"/>
    <property type="match status" value="1"/>
</dbReference>
<feature type="domain" description="Pterin-binding" evidence="1">
    <location>
        <begin position="1"/>
        <end position="81"/>
    </location>
</feature>
<dbReference type="STRING" id="67801.A0A1B0C140"/>
<dbReference type="GO" id="GO:0005829">
    <property type="term" value="C:cytosol"/>
    <property type="evidence" value="ECO:0007669"/>
    <property type="project" value="TreeGrafter"/>
</dbReference>
<organism evidence="2 3">
    <name type="scientific">Glossina palpalis gambiensis</name>
    <dbReference type="NCBI Taxonomy" id="67801"/>
    <lineage>
        <taxon>Eukaryota</taxon>
        <taxon>Metazoa</taxon>
        <taxon>Ecdysozoa</taxon>
        <taxon>Arthropoda</taxon>
        <taxon>Hexapoda</taxon>
        <taxon>Insecta</taxon>
        <taxon>Pterygota</taxon>
        <taxon>Neoptera</taxon>
        <taxon>Endopterygota</taxon>
        <taxon>Diptera</taxon>
        <taxon>Brachycera</taxon>
        <taxon>Muscomorpha</taxon>
        <taxon>Hippoboscoidea</taxon>
        <taxon>Glossinidae</taxon>
        <taxon>Glossina</taxon>
    </lineage>
</organism>
<sequence length="81" mass="8795">MGILNVTPDSFSDGGKFTNINNAINHVRFMIRSGVDIIDVGGESSRPGAKRVGESEEAERVIPIVEKILKQFDIAVSNVTH</sequence>
<dbReference type="SUPFAM" id="SSF51717">
    <property type="entry name" value="Dihydropteroate synthetase-like"/>
    <property type="match status" value="1"/>
</dbReference>
<dbReference type="PROSITE" id="PS00793">
    <property type="entry name" value="DHPS_2"/>
    <property type="match status" value="1"/>
</dbReference>
<dbReference type="Proteomes" id="UP000092460">
    <property type="component" value="Unassembled WGS sequence"/>
</dbReference>
<dbReference type="Pfam" id="PF00809">
    <property type="entry name" value="Pterin_bind"/>
    <property type="match status" value="1"/>
</dbReference>
<name>A0A1B0C140_9MUSC</name>
<dbReference type="InterPro" id="IPR045031">
    <property type="entry name" value="DHP_synth-like"/>
</dbReference>
<dbReference type="AlphaFoldDB" id="A0A1B0C140"/>
<dbReference type="VEuPathDB" id="VectorBase:GPPI046367"/>
<dbReference type="PANTHER" id="PTHR20941">
    <property type="entry name" value="FOLATE SYNTHESIS PROTEINS"/>
    <property type="match status" value="1"/>
</dbReference>
<protein>
    <recommendedName>
        <fullName evidence="1">Pterin-binding domain-containing protein</fullName>
    </recommendedName>
</protein>
<proteinExistence type="predicted"/>
<keyword evidence="3" id="KW-1185">Reference proteome</keyword>
<dbReference type="GO" id="GO:0004156">
    <property type="term" value="F:dihydropteroate synthase activity"/>
    <property type="evidence" value="ECO:0007669"/>
    <property type="project" value="TreeGrafter"/>
</dbReference>
<evidence type="ECO:0000313" key="3">
    <source>
        <dbReference type="Proteomes" id="UP000092460"/>
    </source>
</evidence>
<dbReference type="GO" id="GO:0046654">
    <property type="term" value="P:tetrahydrofolate biosynthetic process"/>
    <property type="evidence" value="ECO:0007669"/>
    <property type="project" value="TreeGrafter"/>
</dbReference>
<reference evidence="3" key="1">
    <citation type="submission" date="2015-01" db="EMBL/GenBank/DDBJ databases">
        <authorList>
            <person name="Aksoy S."/>
            <person name="Warren W."/>
            <person name="Wilson R.K."/>
        </authorList>
    </citation>
    <scope>NUCLEOTIDE SEQUENCE [LARGE SCALE GENOMIC DNA]</scope>
    <source>
        <strain evidence="3">IAEA</strain>
    </source>
</reference>
<evidence type="ECO:0000259" key="1">
    <source>
        <dbReference type="PROSITE" id="PS50972"/>
    </source>
</evidence>
<reference evidence="2" key="2">
    <citation type="submission" date="2020-05" db="UniProtKB">
        <authorList>
            <consortium name="EnsemblMetazoa"/>
        </authorList>
    </citation>
    <scope>IDENTIFICATION</scope>
    <source>
        <strain evidence="2">IAEA</strain>
    </source>
</reference>
<dbReference type="Gene3D" id="3.20.20.20">
    <property type="entry name" value="Dihydropteroate synthase-like"/>
    <property type="match status" value="1"/>
</dbReference>
<accession>A0A1B0C140</accession>
<evidence type="ECO:0000313" key="2">
    <source>
        <dbReference type="EnsemblMetazoa" id="GPPI046367-PA"/>
    </source>
</evidence>
<dbReference type="InterPro" id="IPR011005">
    <property type="entry name" value="Dihydropteroate_synth-like_sf"/>
</dbReference>
<dbReference type="PANTHER" id="PTHR20941:SF1">
    <property type="entry name" value="FOLIC ACID SYNTHESIS PROTEIN FOL1"/>
    <property type="match status" value="1"/>
</dbReference>
<dbReference type="EMBL" id="JXJN01023871">
    <property type="status" value="NOT_ANNOTATED_CDS"/>
    <property type="molecule type" value="Genomic_DNA"/>
</dbReference>
<dbReference type="InterPro" id="IPR000489">
    <property type="entry name" value="Pterin-binding_dom"/>
</dbReference>
<dbReference type="EnsemblMetazoa" id="GPPI046367-RA">
    <property type="protein sequence ID" value="GPPI046367-PA"/>
    <property type="gene ID" value="GPPI046367"/>
</dbReference>